<name>A0AAE0TSJ5_9PEZI</name>
<comment type="caution">
    <text evidence="1">The sequence shown here is derived from an EMBL/GenBank/DDBJ whole genome shotgun (WGS) entry which is preliminary data.</text>
</comment>
<sequence length="320" mass="35902">MVDDFEEDVGQNELQRRGWVLQERALSRRTIHFAGRQTYWECGGGVRCETLTRMNNDKAAFLGDAHFPSYANRWSRGKRIKVIQRLYEQYSAMGLTYARDRPAAIRGLEARLVKTIGGPGGFGIFRPHMYRYLLWMRSSASGPGLERVTDFVPPSTPPPSWSWMAYSGGIKYVDVPGVGVEWDASLVWPYSESDPIPARLEAPVRDMVDIEGMELEDEEAWISMDGPHAIIPKPTKCVVVGTLTSETPCCWVLIVGPVDIPTLRGAGLCNLNVILRVKAKLRRNETGNSKAWQRLGVGMVKKTQVVFESAGSDRELNWIV</sequence>
<evidence type="ECO:0008006" key="3">
    <source>
        <dbReference type="Google" id="ProtNLM"/>
    </source>
</evidence>
<evidence type="ECO:0000313" key="2">
    <source>
        <dbReference type="Proteomes" id="UP001287356"/>
    </source>
</evidence>
<evidence type="ECO:0000313" key="1">
    <source>
        <dbReference type="EMBL" id="KAK3379702.1"/>
    </source>
</evidence>
<accession>A0AAE0TSJ5</accession>
<reference evidence="1" key="2">
    <citation type="submission" date="2023-06" db="EMBL/GenBank/DDBJ databases">
        <authorList>
            <consortium name="Lawrence Berkeley National Laboratory"/>
            <person name="Haridas S."/>
            <person name="Hensen N."/>
            <person name="Bonometti L."/>
            <person name="Westerberg I."/>
            <person name="Brannstrom I.O."/>
            <person name="Guillou S."/>
            <person name="Cros-Aarteil S."/>
            <person name="Calhoun S."/>
            <person name="Kuo A."/>
            <person name="Mondo S."/>
            <person name="Pangilinan J."/>
            <person name="Riley R."/>
            <person name="Labutti K."/>
            <person name="Andreopoulos B."/>
            <person name="Lipzen A."/>
            <person name="Chen C."/>
            <person name="Yanf M."/>
            <person name="Daum C."/>
            <person name="Ng V."/>
            <person name="Clum A."/>
            <person name="Steindorff A."/>
            <person name="Ohm R."/>
            <person name="Martin F."/>
            <person name="Silar P."/>
            <person name="Natvig D."/>
            <person name="Lalanne C."/>
            <person name="Gautier V."/>
            <person name="Ament-Velasquez S.L."/>
            <person name="Kruys A."/>
            <person name="Hutchinson M.I."/>
            <person name="Powell A.J."/>
            <person name="Barry K."/>
            <person name="Miller A.N."/>
            <person name="Grigoriev I.V."/>
            <person name="Debuchy R."/>
            <person name="Gladieux P."/>
            <person name="Thoren M.H."/>
            <person name="Johannesson H."/>
        </authorList>
    </citation>
    <scope>NUCLEOTIDE SEQUENCE</scope>
    <source>
        <strain evidence="1">CBS 958.72</strain>
    </source>
</reference>
<proteinExistence type="predicted"/>
<gene>
    <name evidence="1" type="ORF">B0T24DRAFT_165178</name>
</gene>
<organism evidence="1 2">
    <name type="scientific">Lasiosphaeria ovina</name>
    <dbReference type="NCBI Taxonomy" id="92902"/>
    <lineage>
        <taxon>Eukaryota</taxon>
        <taxon>Fungi</taxon>
        <taxon>Dikarya</taxon>
        <taxon>Ascomycota</taxon>
        <taxon>Pezizomycotina</taxon>
        <taxon>Sordariomycetes</taxon>
        <taxon>Sordariomycetidae</taxon>
        <taxon>Sordariales</taxon>
        <taxon>Lasiosphaeriaceae</taxon>
        <taxon>Lasiosphaeria</taxon>
    </lineage>
</organism>
<dbReference type="PANTHER" id="PTHR33112">
    <property type="entry name" value="DOMAIN PROTEIN, PUTATIVE-RELATED"/>
    <property type="match status" value="1"/>
</dbReference>
<dbReference type="PANTHER" id="PTHR33112:SF10">
    <property type="entry name" value="TOL"/>
    <property type="match status" value="1"/>
</dbReference>
<keyword evidence="2" id="KW-1185">Reference proteome</keyword>
<protein>
    <recommendedName>
        <fullName evidence="3">Heterokaryon incompatibility domain-containing protein</fullName>
    </recommendedName>
</protein>
<dbReference type="Proteomes" id="UP001287356">
    <property type="component" value="Unassembled WGS sequence"/>
</dbReference>
<dbReference type="AlphaFoldDB" id="A0AAE0TSJ5"/>
<reference evidence="1" key="1">
    <citation type="journal article" date="2023" name="Mol. Phylogenet. Evol.">
        <title>Genome-scale phylogeny and comparative genomics of the fungal order Sordariales.</title>
        <authorList>
            <person name="Hensen N."/>
            <person name="Bonometti L."/>
            <person name="Westerberg I."/>
            <person name="Brannstrom I.O."/>
            <person name="Guillou S."/>
            <person name="Cros-Aarteil S."/>
            <person name="Calhoun S."/>
            <person name="Haridas S."/>
            <person name="Kuo A."/>
            <person name="Mondo S."/>
            <person name="Pangilinan J."/>
            <person name="Riley R."/>
            <person name="LaButti K."/>
            <person name="Andreopoulos B."/>
            <person name="Lipzen A."/>
            <person name="Chen C."/>
            <person name="Yan M."/>
            <person name="Daum C."/>
            <person name="Ng V."/>
            <person name="Clum A."/>
            <person name="Steindorff A."/>
            <person name="Ohm R.A."/>
            <person name="Martin F."/>
            <person name="Silar P."/>
            <person name="Natvig D.O."/>
            <person name="Lalanne C."/>
            <person name="Gautier V."/>
            <person name="Ament-Velasquez S.L."/>
            <person name="Kruys A."/>
            <person name="Hutchinson M.I."/>
            <person name="Powell A.J."/>
            <person name="Barry K."/>
            <person name="Miller A.N."/>
            <person name="Grigoriev I.V."/>
            <person name="Debuchy R."/>
            <person name="Gladieux P."/>
            <person name="Hiltunen Thoren M."/>
            <person name="Johannesson H."/>
        </authorList>
    </citation>
    <scope>NUCLEOTIDE SEQUENCE</scope>
    <source>
        <strain evidence="1">CBS 958.72</strain>
    </source>
</reference>
<dbReference type="EMBL" id="JAULSN010000002">
    <property type="protein sequence ID" value="KAK3379702.1"/>
    <property type="molecule type" value="Genomic_DNA"/>
</dbReference>